<organism evidence="1 2">
    <name type="scientific">Trifolium medium</name>
    <dbReference type="NCBI Taxonomy" id="97028"/>
    <lineage>
        <taxon>Eukaryota</taxon>
        <taxon>Viridiplantae</taxon>
        <taxon>Streptophyta</taxon>
        <taxon>Embryophyta</taxon>
        <taxon>Tracheophyta</taxon>
        <taxon>Spermatophyta</taxon>
        <taxon>Magnoliopsida</taxon>
        <taxon>eudicotyledons</taxon>
        <taxon>Gunneridae</taxon>
        <taxon>Pentapetalae</taxon>
        <taxon>rosids</taxon>
        <taxon>fabids</taxon>
        <taxon>Fabales</taxon>
        <taxon>Fabaceae</taxon>
        <taxon>Papilionoideae</taxon>
        <taxon>50 kb inversion clade</taxon>
        <taxon>NPAAA clade</taxon>
        <taxon>Hologalegina</taxon>
        <taxon>IRL clade</taxon>
        <taxon>Trifolieae</taxon>
        <taxon>Trifolium</taxon>
    </lineage>
</organism>
<dbReference type="AlphaFoldDB" id="A0A392V5Q4"/>
<accession>A0A392V5Q4</accession>
<reference evidence="1 2" key="1">
    <citation type="journal article" date="2018" name="Front. Plant Sci.">
        <title>Red Clover (Trifolium pratense) and Zigzag Clover (T. medium) - A Picture of Genomic Similarities and Differences.</title>
        <authorList>
            <person name="Dluhosova J."/>
            <person name="Istvanek J."/>
            <person name="Nedelnik J."/>
            <person name="Repkova J."/>
        </authorList>
    </citation>
    <scope>NUCLEOTIDE SEQUENCE [LARGE SCALE GENOMIC DNA]</scope>
    <source>
        <strain evidence="2">cv. 10/8</strain>
        <tissue evidence="1">Leaf</tissue>
    </source>
</reference>
<proteinExistence type="predicted"/>
<sequence>DVGKRRDRLYEIRTGSGGAHDMVEGIDSFGFVSFQGKGTGFRRDRRLQVILIFTQGIIKP</sequence>
<evidence type="ECO:0000313" key="1">
    <source>
        <dbReference type="EMBL" id="MCI82609.1"/>
    </source>
</evidence>
<feature type="non-terminal residue" evidence="1">
    <location>
        <position position="60"/>
    </location>
</feature>
<keyword evidence="2" id="KW-1185">Reference proteome</keyword>
<feature type="non-terminal residue" evidence="1">
    <location>
        <position position="1"/>
    </location>
</feature>
<dbReference type="EMBL" id="LXQA011047718">
    <property type="protein sequence ID" value="MCI82609.1"/>
    <property type="molecule type" value="Genomic_DNA"/>
</dbReference>
<dbReference type="Proteomes" id="UP000265520">
    <property type="component" value="Unassembled WGS sequence"/>
</dbReference>
<protein>
    <submittedName>
        <fullName evidence="1">Uncharacterized protein</fullName>
    </submittedName>
</protein>
<evidence type="ECO:0000313" key="2">
    <source>
        <dbReference type="Proteomes" id="UP000265520"/>
    </source>
</evidence>
<comment type="caution">
    <text evidence="1">The sequence shown here is derived from an EMBL/GenBank/DDBJ whole genome shotgun (WGS) entry which is preliminary data.</text>
</comment>
<name>A0A392V5Q4_9FABA</name>